<feature type="domain" description="Smf/DprA SLOG" evidence="2">
    <location>
        <begin position="81"/>
        <end position="290"/>
    </location>
</feature>
<dbReference type="Pfam" id="PF02481">
    <property type="entry name" value="DNA_processg_A"/>
    <property type="match status" value="1"/>
</dbReference>
<dbReference type="PANTHER" id="PTHR43022">
    <property type="entry name" value="PROTEIN SMF"/>
    <property type="match status" value="1"/>
</dbReference>
<dbReference type="InterPro" id="IPR057666">
    <property type="entry name" value="DrpA_SLOG"/>
</dbReference>
<dbReference type="SUPFAM" id="SSF102405">
    <property type="entry name" value="MCP/YpsA-like"/>
    <property type="match status" value="1"/>
</dbReference>
<accession>A0A1B7KTK0</accession>
<dbReference type="Proteomes" id="UP000078290">
    <property type="component" value="Unassembled WGS sequence"/>
</dbReference>
<protein>
    <submittedName>
        <fullName evidence="3">DNA protecting protein DprA</fullName>
    </submittedName>
</protein>
<gene>
    <name evidence="3" type="ORF">A7K69_05210</name>
</gene>
<evidence type="ECO:0000313" key="3">
    <source>
        <dbReference type="EMBL" id="OAT73384.1"/>
    </source>
</evidence>
<dbReference type="PANTHER" id="PTHR43022:SF1">
    <property type="entry name" value="PROTEIN SMF"/>
    <property type="match status" value="1"/>
</dbReference>
<dbReference type="OrthoDB" id="9785707at2"/>
<reference evidence="4" key="1">
    <citation type="submission" date="2016-05" db="EMBL/GenBank/DDBJ databases">
        <authorList>
            <person name="Wang W."/>
            <person name="Zhu L."/>
        </authorList>
    </citation>
    <scope>NUCLEOTIDE SEQUENCE [LARGE SCALE GENOMIC DNA]</scope>
    <source>
        <strain evidence="4">W-2</strain>
    </source>
</reference>
<dbReference type="InterPro" id="IPR003488">
    <property type="entry name" value="DprA"/>
</dbReference>
<sequence length="297" mass="33469">MYSSVRERLIHLHHCRGASWKTIHRLFKIDPTFASIFTFPSSVLQTYIPLSLPQYTLFFQDLHSLHIQSMIKTYKDNDIHVITIFDSDYPPLLKHIYEPPWVLYAKGNLRLLSSLKMISIVGTRQPTKEGIKSLRRLVPPLVANDWIIVSGLAVGIDTLAHEMAMQNGGKTIAVIAGGVNHIYPKQNQKLAKRLMDGHLILSEHPPHVRPQKWHFPLRNRIISGISLGTVVVQAKEKSGSLITASLALEQGREVFAVPGPIFLEQSKGPNMLIQQGAKLVHSASDIFEEFSCFFAKR</sequence>
<evidence type="ECO:0000256" key="1">
    <source>
        <dbReference type="ARBA" id="ARBA00006525"/>
    </source>
</evidence>
<organism evidence="3 4">
    <name type="scientific">Parageobacillus thermoglucosidasius</name>
    <name type="common">Geobacillus thermoglucosidasius</name>
    <dbReference type="NCBI Taxonomy" id="1426"/>
    <lineage>
        <taxon>Bacteria</taxon>
        <taxon>Bacillati</taxon>
        <taxon>Bacillota</taxon>
        <taxon>Bacilli</taxon>
        <taxon>Bacillales</taxon>
        <taxon>Anoxybacillaceae</taxon>
        <taxon>Parageobacillus</taxon>
    </lineage>
</organism>
<dbReference type="Gene3D" id="3.40.50.450">
    <property type="match status" value="1"/>
</dbReference>
<evidence type="ECO:0000313" key="4">
    <source>
        <dbReference type="Proteomes" id="UP000078290"/>
    </source>
</evidence>
<dbReference type="AlphaFoldDB" id="A0A1B7KTK0"/>
<comment type="similarity">
    <text evidence="1">Belongs to the DprA/Smf family.</text>
</comment>
<proteinExistence type="inferred from homology"/>
<dbReference type="NCBIfam" id="TIGR00732">
    <property type="entry name" value="dprA"/>
    <property type="match status" value="1"/>
</dbReference>
<dbReference type="GO" id="GO:0009294">
    <property type="term" value="P:DNA-mediated transformation"/>
    <property type="evidence" value="ECO:0007669"/>
    <property type="project" value="InterPro"/>
</dbReference>
<dbReference type="EMBL" id="LXMA01000012">
    <property type="protein sequence ID" value="OAT73384.1"/>
    <property type="molecule type" value="Genomic_DNA"/>
</dbReference>
<dbReference type="RefSeq" id="WP_064551047.1">
    <property type="nucleotide sequence ID" value="NZ_LXMA01000012.1"/>
</dbReference>
<comment type="caution">
    <text evidence="3">The sequence shown here is derived from an EMBL/GenBank/DDBJ whole genome shotgun (WGS) entry which is preliminary data.</text>
</comment>
<name>A0A1B7KTK0_PARTM</name>
<evidence type="ECO:0000259" key="2">
    <source>
        <dbReference type="Pfam" id="PF02481"/>
    </source>
</evidence>